<accession>A0ABQ8VNJ3</accession>
<dbReference type="EMBL" id="JANVFT010000024">
    <property type="protein sequence ID" value="KAJ4497025.1"/>
    <property type="molecule type" value="Genomic_DNA"/>
</dbReference>
<comment type="caution">
    <text evidence="1">The sequence shown here is derived from an EMBL/GenBank/DDBJ whole genome shotgun (WGS) entry which is preliminary data.</text>
</comment>
<proteinExistence type="predicted"/>
<evidence type="ECO:0000313" key="1">
    <source>
        <dbReference type="EMBL" id="KAJ4497025.1"/>
    </source>
</evidence>
<gene>
    <name evidence="1" type="ORF">C8R41DRAFT_901863</name>
</gene>
<keyword evidence="2" id="KW-1185">Reference proteome</keyword>
<reference evidence="1" key="1">
    <citation type="submission" date="2022-08" db="EMBL/GenBank/DDBJ databases">
        <title>A Global Phylogenomic Analysis of the Shiitake Genus Lentinula.</title>
        <authorList>
            <consortium name="DOE Joint Genome Institute"/>
            <person name="Sierra-Patev S."/>
            <person name="Min B."/>
            <person name="Naranjo-Ortiz M."/>
            <person name="Looney B."/>
            <person name="Konkel Z."/>
            <person name="Slot J.C."/>
            <person name="Sakamoto Y."/>
            <person name="Steenwyk J.L."/>
            <person name="Rokas A."/>
            <person name="Carro J."/>
            <person name="Camarero S."/>
            <person name="Ferreira P."/>
            <person name="Molpeceres G."/>
            <person name="Ruiz-Duenas F.J."/>
            <person name="Serrano A."/>
            <person name="Henrissat B."/>
            <person name="Drula E."/>
            <person name="Hughes K.W."/>
            <person name="Mata J.L."/>
            <person name="Ishikawa N.K."/>
            <person name="Vargas-Isla R."/>
            <person name="Ushijima S."/>
            <person name="Smith C.A."/>
            <person name="Ahrendt S."/>
            <person name="Andreopoulos W."/>
            <person name="He G."/>
            <person name="Labutti K."/>
            <person name="Lipzen A."/>
            <person name="Ng V."/>
            <person name="Riley R."/>
            <person name="Sandor L."/>
            <person name="Barry K."/>
            <person name="Martinez A.T."/>
            <person name="Xiao Y."/>
            <person name="Gibbons J.G."/>
            <person name="Terashima K."/>
            <person name="Grigoriev I.V."/>
            <person name="Hibbett D.S."/>
        </authorList>
    </citation>
    <scope>NUCLEOTIDE SEQUENCE</scope>
    <source>
        <strain evidence="1">RHP3577 ss4</strain>
    </source>
</reference>
<dbReference type="Proteomes" id="UP001150217">
    <property type="component" value="Unassembled WGS sequence"/>
</dbReference>
<organism evidence="1 2">
    <name type="scientific">Lentinula lateritia</name>
    <dbReference type="NCBI Taxonomy" id="40482"/>
    <lineage>
        <taxon>Eukaryota</taxon>
        <taxon>Fungi</taxon>
        <taxon>Dikarya</taxon>
        <taxon>Basidiomycota</taxon>
        <taxon>Agaricomycotina</taxon>
        <taxon>Agaricomycetes</taxon>
        <taxon>Agaricomycetidae</taxon>
        <taxon>Agaricales</taxon>
        <taxon>Marasmiineae</taxon>
        <taxon>Omphalotaceae</taxon>
        <taxon>Lentinula</taxon>
    </lineage>
</organism>
<protein>
    <submittedName>
        <fullName evidence="1">Uncharacterized protein</fullName>
    </submittedName>
</protein>
<evidence type="ECO:0000313" key="2">
    <source>
        <dbReference type="Proteomes" id="UP001150217"/>
    </source>
</evidence>
<name>A0ABQ8VNJ3_9AGAR</name>
<sequence>MYSGSGIVPRVRAWTGFQQSEGGARVGLSVKVEGLRAQFMVGRKVTVYARDKSRSQSSIQETLPIKEERRDASKSFDVLLNYIFECNTHSMVYGGTRGRKDFSGEEERNIDRTMVQMDSVLRFEDDAHSAVFANKTYFNEGLMNCFGCIWGSWAAVEERKRSPLLAGS</sequence>